<name>A0ABY2L999_9LEPT</name>
<comment type="caution">
    <text evidence="1">The sequence shown here is derived from an EMBL/GenBank/DDBJ whole genome shotgun (WGS) entry which is preliminary data.</text>
</comment>
<dbReference type="EMBL" id="RQFD01000003">
    <property type="protein sequence ID" value="TGK53232.1"/>
    <property type="molecule type" value="Genomic_DNA"/>
</dbReference>
<reference evidence="2" key="1">
    <citation type="journal article" date="2019" name="PLoS Negl. Trop. Dis.">
        <title>Revisiting the worldwide diversity of Leptospira species in the environment.</title>
        <authorList>
            <person name="Vincent A.T."/>
            <person name="Schiettekatte O."/>
            <person name="Bourhy P."/>
            <person name="Veyrier F.J."/>
            <person name="Picardeau M."/>
        </authorList>
    </citation>
    <scope>NUCLEOTIDE SEQUENCE [LARGE SCALE GENOMIC DNA]</scope>
    <source>
        <strain evidence="2">201800295</strain>
    </source>
</reference>
<dbReference type="Proteomes" id="UP000297617">
    <property type="component" value="Unassembled WGS sequence"/>
</dbReference>
<dbReference type="RefSeq" id="WP_135753495.1">
    <property type="nucleotide sequence ID" value="NZ_RQFD01000003.1"/>
</dbReference>
<evidence type="ECO:0008006" key="3">
    <source>
        <dbReference type="Google" id="ProtNLM"/>
    </source>
</evidence>
<evidence type="ECO:0000313" key="2">
    <source>
        <dbReference type="Proteomes" id="UP000297617"/>
    </source>
</evidence>
<keyword evidence="2" id="KW-1185">Reference proteome</keyword>
<accession>A0ABY2L999</accession>
<protein>
    <recommendedName>
        <fullName evidence="3">DUF1640 domain-containing protein</fullName>
    </recommendedName>
</protein>
<organism evidence="1 2">
    <name type="scientific">Leptospira bouyouniensis</name>
    <dbReference type="NCBI Taxonomy" id="2484911"/>
    <lineage>
        <taxon>Bacteria</taxon>
        <taxon>Pseudomonadati</taxon>
        <taxon>Spirochaetota</taxon>
        <taxon>Spirochaetia</taxon>
        <taxon>Leptospirales</taxon>
        <taxon>Leptospiraceae</taxon>
        <taxon>Leptospira</taxon>
    </lineage>
</organism>
<proteinExistence type="predicted"/>
<gene>
    <name evidence="1" type="ORF">EHQ10_05685</name>
</gene>
<sequence length="90" mass="10318">MDLLKDLLPFISIISIFGLYIIRTEAKIKILELEKVLLGKINENKEAIAKTQSDFLVTNSKVETQLSHIDEKLEEIKRLFSLFSKKVVGK</sequence>
<evidence type="ECO:0000313" key="1">
    <source>
        <dbReference type="EMBL" id="TGK53232.1"/>
    </source>
</evidence>